<evidence type="ECO:0000313" key="11">
    <source>
        <dbReference type="RefSeq" id="XP_001356050.3"/>
    </source>
</evidence>
<dbReference type="SUPFAM" id="SSF53474">
    <property type="entry name" value="alpha/beta-Hydrolases"/>
    <property type="match status" value="1"/>
</dbReference>
<feature type="compositionally biased region" description="Basic and acidic residues" evidence="7">
    <location>
        <begin position="445"/>
        <end position="455"/>
    </location>
</feature>
<name>A0A6I8UIH2_DROPS</name>
<dbReference type="InParanoid" id="A0A6I8UIH2"/>
<comment type="similarity">
    <text evidence="1">Belongs to the AB hydrolase superfamily. Lipase family.</text>
</comment>
<evidence type="ECO:0000256" key="4">
    <source>
        <dbReference type="ARBA" id="ARBA00022963"/>
    </source>
</evidence>
<evidence type="ECO:0000256" key="2">
    <source>
        <dbReference type="ARBA" id="ARBA00022729"/>
    </source>
</evidence>
<dbReference type="Proteomes" id="UP000001819">
    <property type="component" value="Chromosome 4"/>
</dbReference>
<keyword evidence="5" id="KW-0443">Lipid metabolism</keyword>
<evidence type="ECO:0000256" key="3">
    <source>
        <dbReference type="ARBA" id="ARBA00022801"/>
    </source>
</evidence>
<dbReference type="FunFam" id="3.40.50.1820:FF:000057">
    <property type="entry name" value="Lipase"/>
    <property type="match status" value="1"/>
</dbReference>
<dbReference type="InterPro" id="IPR000073">
    <property type="entry name" value="AB_hydrolase_1"/>
</dbReference>
<evidence type="ECO:0000256" key="8">
    <source>
        <dbReference type="SAM" id="SignalP"/>
    </source>
</evidence>
<dbReference type="Gene3D" id="3.40.50.1820">
    <property type="entry name" value="alpha/beta hydrolase"/>
    <property type="match status" value="1"/>
</dbReference>
<sequence length="470" mass="53410">MLWSGTYAMQHASWILGPLWLALQCMRVAGSYLEDNFPASVIEDAHLSTLQLLEKYKYPAEAHQVTTEDKYVLTIHRIPRPGAQPVLLVHGLEDTSSTWILMGPHSGLGYFLYSQGYDVWMGNVRGNRYSRGHLQLNSNTDRAYWTFSWHEIGMYDLPAMIDGVLAKTGFQKLSYFGHSQGTTSFFVMASSRPEYNAKIHLMSALAPVAFIAHVKAPLLGLARVGINILGESFELFPHSDIYLKQCVQSAGMLKTCLRFYWQIIGKNREELNMTMFPVVLGHLPSGCNVKQAMHYMQLQRSDRFCQYDYEAKENQKVYGRTTPPDYRLERVTAPVALYYGSNDYLSAVEDVQRLAKILPNVVENHLYKKWNHMDMLWAISARRSIQPKLLEVMKYWESVGGRKNAEATTSFPVEEEVPQPITEPAPEGENDVGESYDDETEIEGINEKGQEDGKGQDQQQDEAVEPPSEE</sequence>
<feature type="signal peptide" evidence="8">
    <location>
        <begin position="1"/>
        <end position="30"/>
    </location>
</feature>
<dbReference type="GO" id="GO:0016787">
    <property type="term" value="F:hydrolase activity"/>
    <property type="evidence" value="ECO:0007669"/>
    <property type="project" value="UniProtKB-KW"/>
</dbReference>
<evidence type="ECO:0000256" key="7">
    <source>
        <dbReference type="SAM" id="MobiDB-lite"/>
    </source>
</evidence>
<feature type="compositionally biased region" description="Acidic residues" evidence="7">
    <location>
        <begin position="426"/>
        <end position="444"/>
    </location>
</feature>
<accession>A0A6I8UIH2</accession>
<dbReference type="Pfam" id="PF00561">
    <property type="entry name" value="Abhydrolase_1"/>
    <property type="match status" value="1"/>
</dbReference>
<dbReference type="AlphaFoldDB" id="A0A6I8UIH2"/>
<evidence type="ECO:0000259" key="9">
    <source>
        <dbReference type="Pfam" id="PF00561"/>
    </source>
</evidence>
<proteinExistence type="inferred from homology"/>
<evidence type="ECO:0000256" key="1">
    <source>
        <dbReference type="ARBA" id="ARBA00010701"/>
    </source>
</evidence>
<evidence type="ECO:0000313" key="10">
    <source>
        <dbReference type="Proteomes" id="UP000001819"/>
    </source>
</evidence>
<keyword evidence="6" id="KW-0325">Glycoprotein</keyword>
<dbReference type="GO" id="GO:0016042">
    <property type="term" value="P:lipid catabolic process"/>
    <property type="evidence" value="ECO:0007669"/>
    <property type="project" value="UniProtKB-KW"/>
</dbReference>
<feature type="domain" description="AB hydrolase-1" evidence="9">
    <location>
        <begin position="85"/>
        <end position="377"/>
    </location>
</feature>
<dbReference type="KEGG" id="dpo:4816695"/>
<evidence type="ECO:0000256" key="5">
    <source>
        <dbReference type="ARBA" id="ARBA00023098"/>
    </source>
</evidence>
<evidence type="ECO:0000256" key="6">
    <source>
        <dbReference type="ARBA" id="ARBA00023180"/>
    </source>
</evidence>
<reference evidence="11" key="1">
    <citation type="submission" date="2025-08" db="UniProtKB">
        <authorList>
            <consortium name="RefSeq"/>
        </authorList>
    </citation>
    <scope>IDENTIFICATION</scope>
    <source>
        <strain evidence="11">MV-25-SWS-2005</strain>
        <tissue evidence="11">Whole body</tissue>
    </source>
</reference>
<protein>
    <submittedName>
        <fullName evidence="11">Lipase 1</fullName>
    </submittedName>
</protein>
<dbReference type="FunCoup" id="A0A6I8UIH2">
    <property type="interactions" value="87"/>
</dbReference>
<feature type="chain" id="PRO_5026221567" evidence="8">
    <location>
        <begin position="31"/>
        <end position="470"/>
    </location>
</feature>
<dbReference type="RefSeq" id="XP_001356050.3">
    <property type="nucleotide sequence ID" value="XM_001356014.3"/>
</dbReference>
<gene>
    <name evidence="11" type="primary">LOC4816695</name>
</gene>
<keyword evidence="3" id="KW-0378">Hydrolase</keyword>
<dbReference type="PANTHER" id="PTHR11005">
    <property type="entry name" value="LYSOSOMAL ACID LIPASE-RELATED"/>
    <property type="match status" value="1"/>
</dbReference>
<keyword evidence="2 8" id="KW-0732">Signal</keyword>
<dbReference type="InterPro" id="IPR029058">
    <property type="entry name" value="AB_hydrolase_fold"/>
</dbReference>
<keyword evidence="4" id="KW-0442">Lipid degradation</keyword>
<keyword evidence="10" id="KW-1185">Reference proteome</keyword>
<organism evidence="10 11">
    <name type="scientific">Drosophila pseudoobscura pseudoobscura</name>
    <name type="common">Fruit fly</name>
    <dbReference type="NCBI Taxonomy" id="46245"/>
    <lineage>
        <taxon>Eukaryota</taxon>
        <taxon>Metazoa</taxon>
        <taxon>Ecdysozoa</taxon>
        <taxon>Arthropoda</taxon>
        <taxon>Hexapoda</taxon>
        <taxon>Insecta</taxon>
        <taxon>Pterygota</taxon>
        <taxon>Neoptera</taxon>
        <taxon>Endopterygota</taxon>
        <taxon>Diptera</taxon>
        <taxon>Brachycera</taxon>
        <taxon>Muscomorpha</taxon>
        <taxon>Ephydroidea</taxon>
        <taxon>Drosophilidae</taxon>
        <taxon>Drosophila</taxon>
        <taxon>Sophophora</taxon>
    </lineage>
</organism>
<feature type="region of interest" description="Disordered" evidence="7">
    <location>
        <begin position="404"/>
        <end position="470"/>
    </location>
</feature>
<feature type="compositionally biased region" description="Acidic residues" evidence="7">
    <location>
        <begin position="459"/>
        <end position="470"/>
    </location>
</feature>